<dbReference type="PRINTS" id="PR00454">
    <property type="entry name" value="ETSDOMAIN"/>
</dbReference>
<dbReference type="SMART" id="SM00413">
    <property type="entry name" value="ETS"/>
    <property type="match status" value="1"/>
</dbReference>
<comment type="similarity">
    <text evidence="1 3">Belongs to the ETS family.</text>
</comment>
<name>A0ABN9MDB7_9NEOB</name>
<evidence type="ECO:0000259" key="5">
    <source>
        <dbReference type="PROSITE" id="PS50061"/>
    </source>
</evidence>
<evidence type="ECO:0000256" key="2">
    <source>
        <dbReference type="ARBA" id="ARBA00023125"/>
    </source>
</evidence>
<evidence type="ECO:0000256" key="3">
    <source>
        <dbReference type="RuleBase" id="RU004019"/>
    </source>
</evidence>
<dbReference type="PANTHER" id="PTHR11849">
    <property type="entry name" value="ETS"/>
    <property type="match status" value="1"/>
</dbReference>
<feature type="compositionally biased region" description="Basic and acidic residues" evidence="4">
    <location>
        <begin position="12"/>
        <end position="27"/>
    </location>
</feature>
<gene>
    <name evidence="6" type="ORF">RIMI_LOCUS19580789</name>
</gene>
<feature type="domain" description="ETS" evidence="5">
    <location>
        <begin position="209"/>
        <end position="292"/>
    </location>
</feature>
<keyword evidence="3" id="KW-0539">Nucleus</keyword>
<keyword evidence="2 3" id="KW-0238">DNA-binding</keyword>
<dbReference type="Proteomes" id="UP001176940">
    <property type="component" value="Unassembled WGS sequence"/>
</dbReference>
<feature type="region of interest" description="Disordered" evidence="4">
    <location>
        <begin position="1"/>
        <end position="30"/>
    </location>
</feature>
<organism evidence="6 7">
    <name type="scientific">Ranitomeya imitator</name>
    <name type="common">mimic poison frog</name>
    <dbReference type="NCBI Taxonomy" id="111125"/>
    <lineage>
        <taxon>Eukaryota</taxon>
        <taxon>Metazoa</taxon>
        <taxon>Chordata</taxon>
        <taxon>Craniata</taxon>
        <taxon>Vertebrata</taxon>
        <taxon>Euteleostomi</taxon>
        <taxon>Amphibia</taxon>
        <taxon>Batrachia</taxon>
        <taxon>Anura</taxon>
        <taxon>Neobatrachia</taxon>
        <taxon>Hyloidea</taxon>
        <taxon>Dendrobatidae</taxon>
        <taxon>Dendrobatinae</taxon>
        <taxon>Ranitomeya</taxon>
    </lineage>
</organism>
<dbReference type="InterPro" id="IPR036388">
    <property type="entry name" value="WH-like_DNA-bd_sf"/>
</dbReference>
<dbReference type="InterPro" id="IPR036390">
    <property type="entry name" value="WH_DNA-bd_sf"/>
</dbReference>
<dbReference type="PANTHER" id="PTHR11849:SF174">
    <property type="entry name" value="TRANSCRIPTION FACTOR SPI-B"/>
    <property type="match status" value="1"/>
</dbReference>
<comment type="caution">
    <text evidence="6">The sequence shown here is derived from an EMBL/GenBank/DDBJ whole genome shotgun (WGS) entry which is preliminary data.</text>
</comment>
<dbReference type="PROSITE" id="PS50061">
    <property type="entry name" value="ETS_DOMAIN_3"/>
    <property type="match status" value="1"/>
</dbReference>
<evidence type="ECO:0000313" key="6">
    <source>
        <dbReference type="EMBL" id="CAJ0964766.1"/>
    </source>
</evidence>
<accession>A0ABN9MDB7</accession>
<dbReference type="InterPro" id="IPR046328">
    <property type="entry name" value="ETS_fam"/>
</dbReference>
<reference evidence="6" key="1">
    <citation type="submission" date="2023-07" db="EMBL/GenBank/DDBJ databases">
        <authorList>
            <person name="Stuckert A."/>
        </authorList>
    </citation>
    <scope>NUCLEOTIDE SEQUENCE</scope>
</reference>
<feature type="compositionally biased region" description="Polar residues" evidence="4">
    <location>
        <begin position="1"/>
        <end position="10"/>
    </location>
</feature>
<feature type="region of interest" description="Disordered" evidence="4">
    <location>
        <begin position="165"/>
        <end position="198"/>
    </location>
</feature>
<evidence type="ECO:0000256" key="1">
    <source>
        <dbReference type="ARBA" id="ARBA00005562"/>
    </source>
</evidence>
<dbReference type="InterPro" id="IPR000418">
    <property type="entry name" value="Ets_dom"/>
</dbReference>
<sequence>MMSSDLSTLSLRKREEKNEEMADRHSGILDSRAVKSGPESIDSTFSCLGMHAFPQYPDMMLQDLENVTKHPGNLPQTIEPEPHLDFFWNLMEHDVCYEEYEISQLTPLQNVQDSTYMQENYPHYYQDNNQNLSGTSPCLTQCPMPEDPYSTEPFNPYPQTYTLSCNLRSPSRSEEDDFADPNLEVSDSDSSRDSPSGFGCCEPGVRKKVRLYKFLLELLQNGDMRDCIWWLDRERGTFQFSSKHKELLAHRWGQQKGNRKKMTYQKMARALRNYGKTGEIRKVKKKLTYQFDNVLLSERKAESTMLPLLLVDITMADI</sequence>
<keyword evidence="7" id="KW-1185">Reference proteome</keyword>
<evidence type="ECO:0000313" key="7">
    <source>
        <dbReference type="Proteomes" id="UP001176940"/>
    </source>
</evidence>
<proteinExistence type="inferred from homology"/>
<dbReference type="PROSITE" id="PS00346">
    <property type="entry name" value="ETS_DOMAIN_2"/>
    <property type="match status" value="1"/>
</dbReference>
<evidence type="ECO:0000256" key="4">
    <source>
        <dbReference type="SAM" id="MobiDB-lite"/>
    </source>
</evidence>
<dbReference type="Gene3D" id="1.10.10.10">
    <property type="entry name" value="Winged helix-like DNA-binding domain superfamily/Winged helix DNA-binding domain"/>
    <property type="match status" value="1"/>
</dbReference>
<dbReference type="Pfam" id="PF00178">
    <property type="entry name" value="Ets"/>
    <property type="match status" value="1"/>
</dbReference>
<dbReference type="SUPFAM" id="SSF46785">
    <property type="entry name" value="Winged helix' DNA-binding domain"/>
    <property type="match status" value="1"/>
</dbReference>
<protein>
    <recommendedName>
        <fullName evidence="5">ETS domain-containing protein</fullName>
    </recommendedName>
</protein>
<dbReference type="EMBL" id="CAUEEQ010062956">
    <property type="protein sequence ID" value="CAJ0964766.1"/>
    <property type="molecule type" value="Genomic_DNA"/>
</dbReference>
<comment type="subcellular location">
    <subcellularLocation>
        <location evidence="3">Nucleus</location>
    </subcellularLocation>
</comment>